<dbReference type="AlphaFoldDB" id="A0A914EJE2"/>
<dbReference type="Proteomes" id="UP000887540">
    <property type="component" value="Unplaced"/>
</dbReference>
<feature type="transmembrane region" description="Helical" evidence="1">
    <location>
        <begin position="255"/>
        <end position="276"/>
    </location>
</feature>
<protein>
    <submittedName>
        <fullName evidence="3">Uncharacterized protein</fullName>
    </submittedName>
</protein>
<evidence type="ECO:0000313" key="3">
    <source>
        <dbReference type="WBParaSite" id="ACRNAN_scaffold856.g7237.t1"/>
    </source>
</evidence>
<accession>A0A914EJE2</accession>
<evidence type="ECO:0000256" key="1">
    <source>
        <dbReference type="SAM" id="Phobius"/>
    </source>
</evidence>
<sequence>MFLEINGQQITGSIKCYECASKGLQYRWDLTGLPRSLSDSAFMIDCDQSAGSASKVPCNGPCLTYIIQDPDNLTALFFVRGCQATLTQVQSTLNPQGFTNQIFCEYDSKFTRPNSLGQMVDTQVLAEFCSADSCNNKRTTLPGPNTGDASACSGQLYNYTIGNDRLNCYECSSNSWRCETGRCSKKYCMKSTVQMQGRYSTRRWCSDVNPFGVNEFCQSHDITVNPSMYNTISAYTTQCYCKDRQYCNGAISVKYTIFSIIIPIFVPIVQILSSIYSEKKLS</sequence>
<keyword evidence="1" id="KW-0472">Membrane</keyword>
<keyword evidence="2" id="KW-1185">Reference proteome</keyword>
<organism evidence="2 3">
    <name type="scientific">Acrobeloides nanus</name>
    <dbReference type="NCBI Taxonomy" id="290746"/>
    <lineage>
        <taxon>Eukaryota</taxon>
        <taxon>Metazoa</taxon>
        <taxon>Ecdysozoa</taxon>
        <taxon>Nematoda</taxon>
        <taxon>Chromadorea</taxon>
        <taxon>Rhabditida</taxon>
        <taxon>Tylenchina</taxon>
        <taxon>Cephalobomorpha</taxon>
        <taxon>Cephaloboidea</taxon>
        <taxon>Cephalobidae</taxon>
        <taxon>Acrobeloides</taxon>
    </lineage>
</organism>
<dbReference type="PANTHER" id="PTHR36939">
    <property type="entry name" value="PROTEIN CBG03389"/>
    <property type="match status" value="1"/>
</dbReference>
<evidence type="ECO:0000313" key="2">
    <source>
        <dbReference type="Proteomes" id="UP000887540"/>
    </source>
</evidence>
<dbReference type="PANTHER" id="PTHR36939:SF1">
    <property type="entry name" value="UPAR_LY6 DOMAIN-CONTAINING PROTEIN"/>
    <property type="match status" value="1"/>
</dbReference>
<dbReference type="WBParaSite" id="ACRNAN_scaffold856.g7237.t1">
    <property type="protein sequence ID" value="ACRNAN_scaffold856.g7237.t1"/>
    <property type="gene ID" value="ACRNAN_scaffold856.g7237"/>
</dbReference>
<keyword evidence="1" id="KW-1133">Transmembrane helix</keyword>
<proteinExistence type="predicted"/>
<reference evidence="3" key="1">
    <citation type="submission" date="2022-11" db="UniProtKB">
        <authorList>
            <consortium name="WormBaseParasite"/>
        </authorList>
    </citation>
    <scope>IDENTIFICATION</scope>
</reference>
<keyword evidence="1" id="KW-0812">Transmembrane</keyword>
<name>A0A914EJE2_9BILA</name>